<name>A0A6J7J5F7_9ZZZZ</name>
<dbReference type="GO" id="GO:0003960">
    <property type="term" value="F:quinone reductase (NADPH) activity"/>
    <property type="evidence" value="ECO:0007669"/>
    <property type="project" value="TreeGrafter"/>
</dbReference>
<dbReference type="AlphaFoldDB" id="A0A6J7J5F7"/>
<dbReference type="GO" id="GO:0070402">
    <property type="term" value="F:NADPH binding"/>
    <property type="evidence" value="ECO:0007669"/>
    <property type="project" value="TreeGrafter"/>
</dbReference>
<dbReference type="InterPro" id="IPR011032">
    <property type="entry name" value="GroES-like_sf"/>
</dbReference>
<dbReference type="InterPro" id="IPR020843">
    <property type="entry name" value="ER"/>
</dbReference>
<keyword evidence="2" id="KW-0560">Oxidoreductase</keyword>
<evidence type="ECO:0000256" key="2">
    <source>
        <dbReference type="ARBA" id="ARBA00023002"/>
    </source>
</evidence>
<reference evidence="4" key="1">
    <citation type="submission" date="2020-05" db="EMBL/GenBank/DDBJ databases">
        <authorList>
            <person name="Chiriac C."/>
            <person name="Salcher M."/>
            <person name="Ghai R."/>
            <person name="Kavagutti S V."/>
        </authorList>
    </citation>
    <scope>NUCLEOTIDE SEQUENCE</scope>
</reference>
<dbReference type="GO" id="GO:0035925">
    <property type="term" value="F:mRNA 3'-UTR AU-rich region binding"/>
    <property type="evidence" value="ECO:0007669"/>
    <property type="project" value="TreeGrafter"/>
</dbReference>
<dbReference type="SUPFAM" id="SSF51735">
    <property type="entry name" value="NAD(P)-binding Rossmann-fold domains"/>
    <property type="match status" value="1"/>
</dbReference>
<dbReference type="GO" id="GO:0005829">
    <property type="term" value="C:cytosol"/>
    <property type="evidence" value="ECO:0007669"/>
    <property type="project" value="TreeGrafter"/>
</dbReference>
<dbReference type="SMART" id="SM00829">
    <property type="entry name" value="PKS_ER"/>
    <property type="match status" value="1"/>
</dbReference>
<keyword evidence="1" id="KW-0521">NADP</keyword>
<feature type="domain" description="Enoyl reductase (ER)" evidence="3">
    <location>
        <begin position="10"/>
        <end position="314"/>
    </location>
</feature>
<proteinExistence type="predicted"/>
<organism evidence="4">
    <name type="scientific">freshwater metagenome</name>
    <dbReference type="NCBI Taxonomy" id="449393"/>
    <lineage>
        <taxon>unclassified sequences</taxon>
        <taxon>metagenomes</taxon>
        <taxon>ecological metagenomes</taxon>
    </lineage>
</organism>
<dbReference type="PANTHER" id="PTHR48106">
    <property type="entry name" value="QUINONE OXIDOREDUCTASE PIG3-RELATED"/>
    <property type="match status" value="1"/>
</dbReference>
<dbReference type="Pfam" id="PF00107">
    <property type="entry name" value="ADH_zinc_N"/>
    <property type="match status" value="1"/>
</dbReference>
<accession>A0A6J7J5F7</accession>
<evidence type="ECO:0000259" key="3">
    <source>
        <dbReference type="SMART" id="SM00829"/>
    </source>
</evidence>
<dbReference type="PANTHER" id="PTHR48106:SF13">
    <property type="entry name" value="QUINONE OXIDOREDUCTASE-RELATED"/>
    <property type="match status" value="1"/>
</dbReference>
<dbReference type="InterPro" id="IPR013149">
    <property type="entry name" value="ADH-like_C"/>
</dbReference>
<sequence length="318" mass="33146">MRAVQQAEFGGPEVLQLVEIPEPIAGPGEVLVDVALAGVNFADTHQRRNEYLAAAELPLIPGSEVVGIRRSDGVRVLAMTGGRGGYAQVAAVPADLCFPLPDGLADDVALALLLQGLTAWHLIRTSGRTAPGETVVVHAAAGGTGSLAVQLARPLGAGRVIATASSEDKRALAVDLGADVAVDSAAEGLTQRLLDANGGRPVDVVLDAVGGEVFDASMDALAPFGRMVTYGVSGGSTNTVNTRRLMRESRTVTGFWFRHCLGHPELLDEPLADLFERARAGTLRARVGGRYPLGDAAQAQIDLAERRTTGKLVLDVHA</sequence>
<dbReference type="Gene3D" id="3.40.50.720">
    <property type="entry name" value="NAD(P)-binding Rossmann-like Domain"/>
    <property type="match status" value="1"/>
</dbReference>
<gene>
    <name evidence="4" type="ORF">UFOPK3674_01665</name>
</gene>
<evidence type="ECO:0000313" key="4">
    <source>
        <dbReference type="EMBL" id="CAB4938588.1"/>
    </source>
</evidence>
<dbReference type="InterPro" id="IPR036291">
    <property type="entry name" value="NAD(P)-bd_dom_sf"/>
</dbReference>
<dbReference type="SUPFAM" id="SSF50129">
    <property type="entry name" value="GroES-like"/>
    <property type="match status" value="1"/>
</dbReference>
<dbReference type="Gene3D" id="3.90.180.10">
    <property type="entry name" value="Medium-chain alcohol dehydrogenases, catalytic domain"/>
    <property type="match status" value="1"/>
</dbReference>
<dbReference type="EMBL" id="CAFBMX010000008">
    <property type="protein sequence ID" value="CAB4938588.1"/>
    <property type="molecule type" value="Genomic_DNA"/>
</dbReference>
<evidence type="ECO:0000256" key="1">
    <source>
        <dbReference type="ARBA" id="ARBA00022857"/>
    </source>
</evidence>
<dbReference type="Pfam" id="PF08240">
    <property type="entry name" value="ADH_N"/>
    <property type="match status" value="1"/>
</dbReference>
<dbReference type="InterPro" id="IPR013154">
    <property type="entry name" value="ADH-like_N"/>
</dbReference>
<protein>
    <submittedName>
        <fullName evidence="4">Unannotated protein</fullName>
    </submittedName>
</protein>